<organism evidence="1">
    <name type="scientific">bioreactor metagenome</name>
    <dbReference type="NCBI Taxonomy" id="1076179"/>
    <lineage>
        <taxon>unclassified sequences</taxon>
        <taxon>metagenomes</taxon>
        <taxon>ecological metagenomes</taxon>
    </lineage>
</organism>
<dbReference type="EMBL" id="VSSQ01038562">
    <property type="protein sequence ID" value="MPM91518.1"/>
    <property type="molecule type" value="Genomic_DNA"/>
</dbReference>
<proteinExistence type="predicted"/>
<sequence length="241" mass="26786">MNCIFNGTAAGTNTEDVLDIIQYGNVSVHLYRDESASGYDYAYRAEFEYGGVFYALHTNSNDPFRIYSVLQTVIGASQTEEPNGESNTFSNILGLNGYYVKIEETPPGFMNWRYFAELDGKTQCVAEVFGYTASGPEVYGKDIDGDGVKELISNCTFGTGTSRVYAYRNNNGVIEQGRLVYDTGDASLFPNLNDWGTNAIQETYDPENGTFIVSYDTETGTGQTVFQDMSRISFQQFRPDT</sequence>
<protein>
    <submittedName>
        <fullName evidence="1">Uncharacterized protein</fullName>
    </submittedName>
</protein>
<reference evidence="1" key="1">
    <citation type="submission" date="2019-08" db="EMBL/GenBank/DDBJ databases">
        <authorList>
            <person name="Kucharzyk K."/>
            <person name="Murdoch R.W."/>
            <person name="Higgins S."/>
            <person name="Loffler F."/>
        </authorList>
    </citation>
    <scope>NUCLEOTIDE SEQUENCE</scope>
</reference>
<accession>A0A645DQV9</accession>
<name>A0A645DQV9_9ZZZZ</name>
<dbReference type="AlphaFoldDB" id="A0A645DQV9"/>
<evidence type="ECO:0000313" key="1">
    <source>
        <dbReference type="EMBL" id="MPM91518.1"/>
    </source>
</evidence>
<comment type="caution">
    <text evidence="1">The sequence shown here is derived from an EMBL/GenBank/DDBJ whole genome shotgun (WGS) entry which is preliminary data.</text>
</comment>
<gene>
    <name evidence="1" type="ORF">SDC9_138649</name>
</gene>